<dbReference type="Proteomes" id="UP000663699">
    <property type="component" value="Chromosome 10"/>
</dbReference>
<proteinExistence type="inferred from homology"/>
<keyword evidence="5" id="KW-0679">Respiratory chain</keyword>
<keyword evidence="12" id="KW-1185">Reference proteome</keyword>
<reference evidence="11" key="1">
    <citation type="submission" date="2020-06" db="EMBL/GenBank/DDBJ databases">
        <title>Genomes of multiple members of Pneumocystis genus reveal paths to human pathogen Pneumocystis jirovecii.</title>
        <authorList>
            <person name="Cisse O.H."/>
            <person name="Ma L."/>
            <person name="Dekker J."/>
            <person name="Khil P."/>
            <person name="Jo J."/>
            <person name="Brenchley J."/>
            <person name="Blair R."/>
            <person name="Pahar B."/>
            <person name="Chabe M."/>
            <person name="Van Rompay K.A."/>
            <person name="Keesler R."/>
            <person name="Sukura A."/>
            <person name="Hirsch V."/>
            <person name="Kutty G."/>
            <person name="Liu Y."/>
            <person name="Peng L."/>
            <person name="Chen J."/>
            <person name="Song J."/>
            <person name="Weissenbacher-Lang C."/>
            <person name="Xu J."/>
            <person name="Upham N.S."/>
            <person name="Stajich J.E."/>
            <person name="Cuomo C.A."/>
            <person name="Cushion M.T."/>
            <person name="Kovacs J.A."/>
        </authorList>
    </citation>
    <scope>NUCLEOTIDE SEQUENCE</scope>
    <source>
        <strain evidence="11">2A</strain>
    </source>
</reference>
<evidence type="ECO:0000313" key="12">
    <source>
        <dbReference type="Proteomes" id="UP000663699"/>
    </source>
</evidence>
<comment type="function">
    <text evidence="1">Accessory subunit of the mitochondrial membrane respiratory chain NADH dehydrogenase (Complex I), that is believed not to be involved in catalysis. Complex I functions in the transfer of electrons from NADH to the respiratory chain. The immediate electron acceptor for the enzyme is believed to be ubiquinone.</text>
</comment>
<keyword evidence="9" id="KW-1015">Disulfide bond</keyword>
<evidence type="ECO:0000256" key="3">
    <source>
        <dbReference type="ARBA" id="ARBA00010705"/>
    </source>
</evidence>
<keyword evidence="7" id="KW-0249">Electron transport</keyword>
<evidence type="ECO:0000259" key="10">
    <source>
        <dbReference type="Pfam" id="PF06747"/>
    </source>
</evidence>
<evidence type="ECO:0000256" key="8">
    <source>
        <dbReference type="ARBA" id="ARBA00023128"/>
    </source>
</evidence>
<evidence type="ECO:0000256" key="9">
    <source>
        <dbReference type="ARBA" id="ARBA00023157"/>
    </source>
</evidence>
<evidence type="ECO:0000256" key="4">
    <source>
        <dbReference type="ARBA" id="ARBA00022448"/>
    </source>
</evidence>
<dbReference type="Pfam" id="PF06747">
    <property type="entry name" value="CHCH"/>
    <property type="match status" value="1"/>
</dbReference>
<dbReference type="PANTHER" id="PTHR13344">
    <property type="entry name" value="NADH-UBIQUINONE OXIDOREDUCTASE"/>
    <property type="match status" value="1"/>
</dbReference>
<dbReference type="PROSITE" id="PS51808">
    <property type="entry name" value="CHCH"/>
    <property type="match status" value="1"/>
</dbReference>
<evidence type="ECO:0000256" key="7">
    <source>
        <dbReference type="ARBA" id="ARBA00022982"/>
    </source>
</evidence>
<dbReference type="OrthoDB" id="276296at2759"/>
<name>A0A899G043_9ASCO</name>
<gene>
    <name evidence="11" type="ORF">MERGE_000561</name>
</gene>
<dbReference type="InterPro" id="IPR016680">
    <property type="entry name" value="NDUFA8"/>
</dbReference>
<evidence type="ECO:0000256" key="5">
    <source>
        <dbReference type="ARBA" id="ARBA00022660"/>
    </source>
</evidence>
<accession>A0A899G043</accession>
<dbReference type="InterPro" id="IPR010625">
    <property type="entry name" value="CHCH"/>
</dbReference>
<protein>
    <recommendedName>
        <fullName evidence="10">CHCH domain-containing protein</fullName>
    </recommendedName>
</protein>
<dbReference type="EMBL" id="CP054541">
    <property type="protein sequence ID" value="QSL66186.1"/>
    <property type="molecule type" value="Genomic_DNA"/>
</dbReference>
<evidence type="ECO:0000256" key="6">
    <source>
        <dbReference type="ARBA" id="ARBA00022737"/>
    </source>
</evidence>
<comment type="subcellular location">
    <subcellularLocation>
        <location evidence="2">Mitochondrion</location>
    </subcellularLocation>
</comment>
<dbReference type="GO" id="GO:0005739">
    <property type="term" value="C:mitochondrion"/>
    <property type="evidence" value="ECO:0007669"/>
    <property type="project" value="UniProtKB-SubCell"/>
</dbReference>
<comment type="similarity">
    <text evidence="3">Belongs to the complex I NDUFA8 subunit family.</text>
</comment>
<dbReference type="AlphaFoldDB" id="A0A899G043"/>
<dbReference type="Gene3D" id="1.10.287.2900">
    <property type="match status" value="1"/>
</dbReference>
<evidence type="ECO:0000256" key="2">
    <source>
        <dbReference type="ARBA" id="ARBA00004173"/>
    </source>
</evidence>
<feature type="domain" description="CHCH" evidence="10">
    <location>
        <begin position="113"/>
        <end position="146"/>
    </location>
</feature>
<keyword evidence="8" id="KW-0496">Mitochondrion</keyword>
<sequence>MYVQQGFEEYLNLFLILIVYLNRNPEKSVLNGDVLKNNTRFTEEIPHVDEVGATSAPLKAASYFIGARCKAYNEDYMLCKAENRRKLEEPCLKEGFRVTRCAISVLEDLHTYCSDQFKKYWKCLDNYNHEFRSCRSQEMEFNKCVFDNLKLEKVIPGVPEGEEPIFLKKRPVF</sequence>
<dbReference type="GO" id="GO:0006120">
    <property type="term" value="P:mitochondrial electron transport, NADH to ubiquinone"/>
    <property type="evidence" value="ECO:0007669"/>
    <property type="project" value="InterPro"/>
</dbReference>
<organism evidence="11 12">
    <name type="scientific">Pneumocystis wakefieldiae</name>
    <dbReference type="NCBI Taxonomy" id="38082"/>
    <lineage>
        <taxon>Eukaryota</taxon>
        <taxon>Fungi</taxon>
        <taxon>Dikarya</taxon>
        <taxon>Ascomycota</taxon>
        <taxon>Taphrinomycotina</taxon>
        <taxon>Pneumocystomycetes</taxon>
        <taxon>Pneumocystaceae</taxon>
        <taxon>Pneumocystis</taxon>
    </lineage>
</organism>
<dbReference type="PANTHER" id="PTHR13344:SF0">
    <property type="entry name" value="NADH DEHYDROGENASE [UBIQUINONE] 1 ALPHA SUBCOMPLEX SUBUNIT 8"/>
    <property type="match status" value="1"/>
</dbReference>
<evidence type="ECO:0000256" key="1">
    <source>
        <dbReference type="ARBA" id="ARBA00003195"/>
    </source>
</evidence>
<keyword evidence="4" id="KW-0813">Transport</keyword>
<keyword evidence="6" id="KW-0677">Repeat</keyword>
<evidence type="ECO:0000313" key="11">
    <source>
        <dbReference type="EMBL" id="QSL66186.1"/>
    </source>
</evidence>